<keyword evidence="3" id="KW-1185">Reference proteome</keyword>
<sequence>MSSSLPRPAPRGRRGSDDIAHSPGELVGQVSDRLYRGSTGPR</sequence>
<dbReference type="Proteomes" id="UP001205965">
    <property type="component" value="Unassembled WGS sequence"/>
</dbReference>
<evidence type="ECO:0000313" key="2">
    <source>
        <dbReference type="EMBL" id="MCS5480301.1"/>
    </source>
</evidence>
<proteinExistence type="predicted"/>
<dbReference type="EMBL" id="JANWTC010000009">
    <property type="protein sequence ID" value="MCS5480301.1"/>
    <property type="molecule type" value="Genomic_DNA"/>
</dbReference>
<reference evidence="2 3" key="1">
    <citation type="submission" date="2022-08" db="EMBL/GenBank/DDBJ databases">
        <title>YIM 101645 draft genome.</title>
        <authorList>
            <person name="Chen X."/>
        </authorList>
    </citation>
    <scope>NUCLEOTIDE SEQUENCE [LARGE SCALE GENOMIC DNA]</scope>
    <source>
        <strain evidence="2 3">YIM 101645</strain>
    </source>
</reference>
<evidence type="ECO:0000256" key="1">
    <source>
        <dbReference type="SAM" id="MobiDB-lite"/>
    </source>
</evidence>
<comment type="caution">
    <text evidence="2">The sequence shown here is derived from an EMBL/GenBank/DDBJ whole genome shotgun (WGS) entry which is preliminary data.</text>
</comment>
<gene>
    <name evidence="2" type="ORF">NYP18_11610</name>
</gene>
<name>A0ABT2FYJ5_9CORY</name>
<dbReference type="RefSeq" id="WP_259428363.1">
    <property type="nucleotide sequence ID" value="NZ_JANWTC010000009.1"/>
</dbReference>
<accession>A0ABT2FYJ5</accession>
<evidence type="ECO:0000313" key="3">
    <source>
        <dbReference type="Proteomes" id="UP001205965"/>
    </source>
</evidence>
<protein>
    <submittedName>
        <fullName evidence="2">Uncharacterized protein</fullName>
    </submittedName>
</protein>
<organism evidence="2 3">
    <name type="scientific">Corynebacterium lemuris</name>
    <dbReference type="NCBI Taxonomy" id="1859292"/>
    <lineage>
        <taxon>Bacteria</taxon>
        <taxon>Bacillati</taxon>
        <taxon>Actinomycetota</taxon>
        <taxon>Actinomycetes</taxon>
        <taxon>Mycobacteriales</taxon>
        <taxon>Corynebacteriaceae</taxon>
        <taxon>Corynebacterium</taxon>
    </lineage>
</organism>
<feature type="region of interest" description="Disordered" evidence="1">
    <location>
        <begin position="1"/>
        <end position="42"/>
    </location>
</feature>